<protein>
    <submittedName>
        <fullName evidence="3">Amidase</fullName>
    </submittedName>
</protein>
<keyword evidence="4" id="KW-1185">Reference proteome</keyword>
<dbReference type="RefSeq" id="WP_344594059.1">
    <property type="nucleotide sequence ID" value="NZ_BAAARW010000024.1"/>
</dbReference>
<dbReference type="Gene3D" id="3.90.1300.10">
    <property type="entry name" value="Amidase signature (AS) domain"/>
    <property type="match status" value="2"/>
</dbReference>
<evidence type="ECO:0000256" key="1">
    <source>
        <dbReference type="ARBA" id="ARBA00009199"/>
    </source>
</evidence>
<dbReference type="PANTHER" id="PTHR11895">
    <property type="entry name" value="TRANSAMIDASE"/>
    <property type="match status" value="1"/>
</dbReference>
<comment type="caution">
    <text evidence="3">The sequence shown here is derived from an EMBL/GenBank/DDBJ whole genome shotgun (WGS) entry which is preliminary data.</text>
</comment>
<dbReference type="SUPFAM" id="SSF75304">
    <property type="entry name" value="Amidase signature (AS) enzymes"/>
    <property type="match status" value="1"/>
</dbReference>
<dbReference type="PANTHER" id="PTHR11895:SF7">
    <property type="entry name" value="GLUTAMYL-TRNA(GLN) AMIDOTRANSFERASE SUBUNIT A, MITOCHONDRIAL"/>
    <property type="match status" value="1"/>
</dbReference>
<dbReference type="EMBL" id="BAAARW010000024">
    <property type="protein sequence ID" value="GAA2440046.1"/>
    <property type="molecule type" value="Genomic_DNA"/>
</dbReference>
<feature type="domain" description="Amidase" evidence="2">
    <location>
        <begin position="31"/>
        <end position="86"/>
    </location>
</feature>
<dbReference type="InterPro" id="IPR023631">
    <property type="entry name" value="Amidase_dom"/>
</dbReference>
<dbReference type="InterPro" id="IPR000120">
    <property type="entry name" value="Amidase"/>
</dbReference>
<accession>A0ABP5WZ10</accession>
<sequence>MTLAAPPGPRRPLDATGIAGLVVGREVSAVEIVQAALARLEAVDPELRAFTEVWPERALESARAVDRSVARGERPRLAGVPIGVKAWTRSQARQTARLEREGCVVLGLTSVPLAHTGWQTWGHTDRGPTANPWRADRTPGGSSAGSAAAVAAGIVPLATGSDGAGSLRIPAAWCGVVGLKPTNRLLPALDRSGLAALGAVTGTARDAALHLSLMLGEEFRADAEGPPLRAAWSASLGYAEVDREQAAAARAAARRLEEAGVISLGPDEPCLLNPEPVWRALRGGDPDPDAERVRRANDDRLAALFGKADVLLTPATPTAPHGHDGPGEAMSVALTWAFNVSGHPAVTVPAGLGADGLPVGLQAVAAPGREAPLLRVAAALEAVAPPPRPATAVPPAP</sequence>
<feature type="domain" description="Amidase" evidence="2">
    <location>
        <begin position="289"/>
        <end position="374"/>
    </location>
</feature>
<reference evidence="4" key="1">
    <citation type="journal article" date="2019" name="Int. J. Syst. Evol. Microbiol.">
        <title>The Global Catalogue of Microorganisms (GCM) 10K type strain sequencing project: providing services to taxonomists for standard genome sequencing and annotation.</title>
        <authorList>
            <consortium name="The Broad Institute Genomics Platform"/>
            <consortium name="The Broad Institute Genome Sequencing Center for Infectious Disease"/>
            <person name="Wu L."/>
            <person name="Ma J."/>
        </authorList>
    </citation>
    <scope>NUCLEOTIDE SEQUENCE [LARGE SCALE GENOMIC DNA]</scope>
    <source>
        <strain evidence="4">JCM 3325</strain>
    </source>
</reference>
<organism evidence="3 4">
    <name type="scientific">Actinomadura vinacea</name>
    <dbReference type="NCBI Taxonomy" id="115336"/>
    <lineage>
        <taxon>Bacteria</taxon>
        <taxon>Bacillati</taxon>
        <taxon>Actinomycetota</taxon>
        <taxon>Actinomycetes</taxon>
        <taxon>Streptosporangiales</taxon>
        <taxon>Thermomonosporaceae</taxon>
        <taxon>Actinomadura</taxon>
    </lineage>
</organism>
<gene>
    <name evidence="3" type="ORF">GCM10010191_64330</name>
</gene>
<feature type="domain" description="Amidase" evidence="2">
    <location>
        <begin position="91"/>
        <end position="261"/>
    </location>
</feature>
<dbReference type="Pfam" id="PF01425">
    <property type="entry name" value="Amidase"/>
    <property type="match status" value="3"/>
</dbReference>
<name>A0ABP5WZ10_9ACTN</name>
<dbReference type="Proteomes" id="UP001501231">
    <property type="component" value="Unassembled WGS sequence"/>
</dbReference>
<evidence type="ECO:0000313" key="3">
    <source>
        <dbReference type="EMBL" id="GAA2440046.1"/>
    </source>
</evidence>
<evidence type="ECO:0000259" key="2">
    <source>
        <dbReference type="Pfam" id="PF01425"/>
    </source>
</evidence>
<dbReference type="InterPro" id="IPR036928">
    <property type="entry name" value="AS_sf"/>
</dbReference>
<proteinExistence type="inferred from homology"/>
<evidence type="ECO:0000313" key="4">
    <source>
        <dbReference type="Proteomes" id="UP001501231"/>
    </source>
</evidence>
<comment type="similarity">
    <text evidence="1">Belongs to the amidase family.</text>
</comment>